<dbReference type="RefSeq" id="WP_117673865.1">
    <property type="nucleotide sequence ID" value="NZ_CABOGR010000034.1"/>
</dbReference>
<dbReference type="Gene3D" id="3.40.50.300">
    <property type="entry name" value="P-loop containing nucleotide triphosphate hydrolases"/>
    <property type="match status" value="1"/>
</dbReference>
<reference evidence="2 3" key="1">
    <citation type="submission" date="2018-08" db="EMBL/GenBank/DDBJ databases">
        <title>A genome reference for cultivated species of the human gut microbiota.</title>
        <authorList>
            <person name="Zou Y."/>
            <person name="Xue W."/>
            <person name="Luo G."/>
        </authorList>
    </citation>
    <scope>NUCLEOTIDE SEQUENCE [LARGE SCALE GENOMIC DNA]</scope>
    <source>
        <strain evidence="2 3">TF10-3AC</strain>
    </source>
</reference>
<evidence type="ECO:0000313" key="3">
    <source>
        <dbReference type="Proteomes" id="UP000260862"/>
    </source>
</evidence>
<dbReference type="Proteomes" id="UP000260862">
    <property type="component" value="Unassembled WGS sequence"/>
</dbReference>
<accession>A0A3E4MR28</accession>
<dbReference type="SUPFAM" id="SSF52540">
    <property type="entry name" value="P-loop containing nucleoside triphosphate hydrolases"/>
    <property type="match status" value="1"/>
</dbReference>
<dbReference type="AlphaFoldDB" id="A0A3E4MR28"/>
<protein>
    <submittedName>
        <fullName evidence="2">DUF2813 domain-containing protein</fullName>
    </submittedName>
</protein>
<evidence type="ECO:0000259" key="1">
    <source>
        <dbReference type="Pfam" id="PF13304"/>
    </source>
</evidence>
<keyword evidence="3" id="KW-1185">Reference proteome</keyword>
<dbReference type="InterPro" id="IPR027417">
    <property type="entry name" value="P-loop_NTPase"/>
</dbReference>
<dbReference type="PIRSF" id="PIRSF029347">
    <property type="entry name" value="RecF"/>
    <property type="match status" value="1"/>
</dbReference>
<sequence>MIEQVLIENYKSIKDLSLPLNRLNVLIGSNGAGKSNFISFFELTKAIYEQRFGSYTLSKGGIDNLLRQGRKVSPSIQGLIDFDNTNAFFFEIKPSQSNKGYIEKTGDFFNNYHKPGKDYSQWNRTIWDSAVEESSLKDNKRWRAAYLRKYLGSFTVYHFHDTSATSPMRGDCPINDNECLRDNGSNLAAYLYSLMLNDEKTFRLIEGVIRSIAPYFKGFKLRPDANNKERIRLEWEERDTDMYLDGYSFSDGTLRFIALTTLLLQSKMPEVIIIDEPELGLHPAAINKLSQLVKQASLKSQIILSTQSTNLVNCFEVEDIIVVDRADNQSVFRHLEREELEKWMDDYELSLSDLWEKNMIGGQL</sequence>
<dbReference type="GO" id="GO:0005524">
    <property type="term" value="F:ATP binding"/>
    <property type="evidence" value="ECO:0007669"/>
    <property type="project" value="InterPro"/>
</dbReference>
<dbReference type="GO" id="GO:0016887">
    <property type="term" value="F:ATP hydrolysis activity"/>
    <property type="evidence" value="ECO:0007669"/>
    <property type="project" value="InterPro"/>
</dbReference>
<organism evidence="2 3">
    <name type="scientific">Phocaeicola plebeius</name>
    <dbReference type="NCBI Taxonomy" id="310297"/>
    <lineage>
        <taxon>Bacteria</taxon>
        <taxon>Pseudomonadati</taxon>
        <taxon>Bacteroidota</taxon>
        <taxon>Bacteroidia</taxon>
        <taxon>Bacteroidales</taxon>
        <taxon>Bacteroidaceae</taxon>
        <taxon>Phocaeicola</taxon>
    </lineage>
</organism>
<dbReference type="GO" id="GO:0006302">
    <property type="term" value="P:double-strand break repair"/>
    <property type="evidence" value="ECO:0007669"/>
    <property type="project" value="TreeGrafter"/>
</dbReference>
<dbReference type="PANTHER" id="PTHR32182">
    <property type="entry name" value="DNA REPLICATION AND REPAIR PROTEIN RECF"/>
    <property type="match status" value="1"/>
</dbReference>
<dbReference type="GO" id="GO:0000731">
    <property type="term" value="P:DNA synthesis involved in DNA repair"/>
    <property type="evidence" value="ECO:0007669"/>
    <property type="project" value="TreeGrafter"/>
</dbReference>
<name>A0A3E4MR28_9BACT</name>
<dbReference type="InterPro" id="IPR003959">
    <property type="entry name" value="ATPase_AAA_core"/>
</dbReference>
<proteinExistence type="predicted"/>
<dbReference type="PANTHER" id="PTHR32182:SF22">
    <property type="entry name" value="ATP-DEPENDENT ENDONUCLEASE, OLD FAMILY-RELATED"/>
    <property type="match status" value="1"/>
</dbReference>
<dbReference type="Pfam" id="PF13304">
    <property type="entry name" value="AAA_21"/>
    <property type="match status" value="1"/>
</dbReference>
<feature type="domain" description="ATPase AAA-type core" evidence="1">
    <location>
        <begin position="23"/>
        <end position="313"/>
    </location>
</feature>
<comment type="caution">
    <text evidence="2">The sequence shown here is derived from an EMBL/GenBank/DDBJ whole genome shotgun (WGS) entry which is preliminary data.</text>
</comment>
<dbReference type="InterPro" id="IPR014555">
    <property type="entry name" value="RecF-like"/>
</dbReference>
<evidence type="ECO:0000313" key="2">
    <source>
        <dbReference type="EMBL" id="RGK52191.1"/>
    </source>
</evidence>
<gene>
    <name evidence="2" type="ORF">DXD04_14235</name>
</gene>
<dbReference type="EMBL" id="QSQT01000034">
    <property type="protein sequence ID" value="RGK52191.1"/>
    <property type="molecule type" value="Genomic_DNA"/>
</dbReference>